<evidence type="ECO:0000259" key="3">
    <source>
        <dbReference type="Pfam" id="PF23643"/>
    </source>
</evidence>
<evidence type="ECO:0000259" key="2">
    <source>
        <dbReference type="Pfam" id="PF06159"/>
    </source>
</evidence>
<proteinExistence type="inferred from homology"/>
<feature type="domain" description="Trafficking protein particle complex subunit 13 middle" evidence="4">
    <location>
        <begin position="213"/>
        <end position="351"/>
    </location>
</feature>
<reference evidence="5 6" key="1">
    <citation type="submission" date="2017-09" db="EMBL/GenBank/DDBJ databases">
        <title>WGS assembly of Aquilegia coerulea Goldsmith.</title>
        <authorList>
            <person name="Hodges S."/>
            <person name="Kramer E."/>
            <person name="Nordborg M."/>
            <person name="Tomkins J."/>
            <person name="Borevitz J."/>
            <person name="Derieg N."/>
            <person name="Yan J."/>
            <person name="Mihaltcheva S."/>
            <person name="Hayes R.D."/>
            <person name="Rokhsar D."/>
        </authorList>
    </citation>
    <scope>NUCLEOTIDE SEQUENCE [LARGE SCALE GENOMIC DNA]</scope>
    <source>
        <strain evidence="6">cv. Goldsmith</strain>
    </source>
</reference>
<evidence type="ECO:0000313" key="5">
    <source>
        <dbReference type="EMBL" id="PIA25053.1"/>
    </source>
</evidence>
<dbReference type="EMBL" id="KZ305145">
    <property type="protein sequence ID" value="PIA25053.1"/>
    <property type="molecule type" value="Genomic_DNA"/>
</dbReference>
<dbReference type="Proteomes" id="UP000230069">
    <property type="component" value="Unassembled WGS sequence"/>
</dbReference>
<evidence type="ECO:0000256" key="1">
    <source>
        <dbReference type="ARBA" id="ARBA00010785"/>
    </source>
</evidence>
<dbReference type="InterPro" id="IPR010378">
    <property type="entry name" value="TRAPPC13"/>
</dbReference>
<feature type="domain" description="Trafficking protein particle complex subunit 13 N-terminal" evidence="2">
    <location>
        <begin position="64"/>
        <end position="209"/>
    </location>
</feature>
<dbReference type="Pfam" id="PF23647">
    <property type="entry name" value="TRAPPC13_M"/>
    <property type="match status" value="1"/>
</dbReference>
<dbReference type="PANTHER" id="PTHR13134">
    <property type="entry name" value="TRAFFICKING PROTEIN PARTICLE COMPLEX SUBUNIT 13"/>
    <property type="match status" value="1"/>
</dbReference>
<dbReference type="STRING" id="218851.A0A2G5C198"/>
<dbReference type="InterPro" id="IPR055429">
    <property type="entry name" value="TRAPPC13_M"/>
</dbReference>
<evidence type="ECO:0008006" key="7">
    <source>
        <dbReference type="Google" id="ProtNLM"/>
    </source>
</evidence>
<name>A0A2G5C198_AQUCA</name>
<accession>A0A2G5C198</accession>
<evidence type="ECO:0000259" key="4">
    <source>
        <dbReference type="Pfam" id="PF23647"/>
    </source>
</evidence>
<dbReference type="Pfam" id="PF23643">
    <property type="entry name" value="TRAPPC13_C"/>
    <property type="match status" value="1"/>
</dbReference>
<dbReference type="Pfam" id="PF06159">
    <property type="entry name" value="TRAPPC13_N"/>
    <property type="match status" value="1"/>
</dbReference>
<dbReference type="AlphaFoldDB" id="A0A2G5C198"/>
<keyword evidence="6" id="KW-1185">Reference proteome</keyword>
<dbReference type="InterPro" id="IPR055427">
    <property type="entry name" value="TRAPPC13_N"/>
</dbReference>
<dbReference type="InterPro" id="IPR055428">
    <property type="entry name" value="TRAPPC13_C"/>
</dbReference>
<dbReference type="InParanoid" id="A0A2G5C198"/>
<dbReference type="PANTHER" id="PTHR13134:SF3">
    <property type="entry name" value="TRAFFICKING PROTEIN PARTICLE COMPLEX SUBUNIT 13"/>
    <property type="match status" value="1"/>
</dbReference>
<sequence length="472" mass="52696">MSSTTGSSAQGGVGGSGGPHSLAFRVMRLCRPSFQVDTPLLIDPLDLLTGEDILVNPIAASQLPNLFKQNPITITTNTETVPDLTFRNRYQLLNPSDAIGLSGLLVLPQAFGAIYLGETFCSYISINNSSSFEVREVVIKAEIQTEKQRILLLDTSKAPVESIRAGGRYDFIVEHDVKELGAHTLVCTASYNDGDGERKYLPQFFKFIVANPLSVKTKVRTVKDIALEDYFTHMTVTIYIENTFLEACLENHTKTNLYMDQVEFEPAQNWTAKVLKADEHHSLSNSKTREIFKPPILIRAGGGIHNYLYQLTMSSHGSPRMKIEGSNTLGKLQITWRTNLGEPGRLQTQQILGTPTPKRELELKIVEVPSVIILERPFMVRLNLTNQTDRKMGPFEIFFLQSDPKEDKAVIVNGLQTMDISHLEAFSSTDLNLNLIATRLGVQKITGITVFDVMEKKTYDPLPDLEIFVNCE</sequence>
<organism evidence="5 6">
    <name type="scientific">Aquilegia coerulea</name>
    <name type="common">Rocky mountain columbine</name>
    <dbReference type="NCBI Taxonomy" id="218851"/>
    <lineage>
        <taxon>Eukaryota</taxon>
        <taxon>Viridiplantae</taxon>
        <taxon>Streptophyta</taxon>
        <taxon>Embryophyta</taxon>
        <taxon>Tracheophyta</taxon>
        <taxon>Spermatophyta</taxon>
        <taxon>Magnoliopsida</taxon>
        <taxon>Ranunculales</taxon>
        <taxon>Ranunculaceae</taxon>
        <taxon>Thalictroideae</taxon>
        <taxon>Aquilegia</taxon>
    </lineage>
</organism>
<evidence type="ECO:0000313" key="6">
    <source>
        <dbReference type="Proteomes" id="UP000230069"/>
    </source>
</evidence>
<comment type="similarity">
    <text evidence="1">Belongs to the TRAPPC13 family.</text>
</comment>
<feature type="domain" description="Trafficking protein particle complex subunit 13 C-terminal" evidence="3">
    <location>
        <begin position="369"/>
        <end position="460"/>
    </location>
</feature>
<dbReference type="OrthoDB" id="10250284at2759"/>
<dbReference type="GO" id="GO:1990072">
    <property type="term" value="C:TRAPPIII protein complex"/>
    <property type="evidence" value="ECO:0007669"/>
    <property type="project" value="TreeGrafter"/>
</dbReference>
<dbReference type="FunCoup" id="A0A2G5C198">
    <property type="interactions" value="3270"/>
</dbReference>
<gene>
    <name evidence="5" type="ORF">AQUCO_13000003v1</name>
</gene>
<protein>
    <recommendedName>
        <fullName evidence="7">Trafficking protein particle complex subunit 13</fullName>
    </recommendedName>
</protein>